<comment type="function">
    <text evidence="8">Catalyzes the NAD(P)-dependent oxidation of 4-(phosphooxy)-L-threonine (HTP) into 2-amino-3-oxo-4-(phosphooxy)butyric acid which spontaneously decarboxylates to form 3-amino-2-oxopropyl phosphate (AHAP).</text>
</comment>
<evidence type="ECO:0000256" key="6">
    <source>
        <dbReference type="ARBA" id="ARBA00023027"/>
    </source>
</evidence>
<feature type="binding site" evidence="8">
    <location>
        <position position="297"/>
    </location>
    <ligand>
        <name>a divalent metal cation</name>
        <dbReference type="ChEBI" id="CHEBI:60240"/>
        <note>ligand shared between dimeric partners</note>
    </ligand>
</feature>
<name>A0AAE3GRW8_9CYAN</name>
<dbReference type="Proteomes" id="UP001204953">
    <property type="component" value="Unassembled WGS sequence"/>
</dbReference>
<accession>A0AAE3GRW8</accession>
<evidence type="ECO:0000256" key="5">
    <source>
        <dbReference type="ARBA" id="ARBA00023002"/>
    </source>
</evidence>
<keyword evidence="2 8" id="KW-0963">Cytoplasm</keyword>
<comment type="catalytic activity">
    <reaction evidence="8">
        <text>4-(phosphooxy)-L-threonine + NAD(+) = 3-amino-2-oxopropyl phosphate + CO2 + NADH</text>
        <dbReference type="Rhea" id="RHEA:32275"/>
        <dbReference type="ChEBI" id="CHEBI:16526"/>
        <dbReference type="ChEBI" id="CHEBI:57279"/>
        <dbReference type="ChEBI" id="CHEBI:57540"/>
        <dbReference type="ChEBI" id="CHEBI:57945"/>
        <dbReference type="ChEBI" id="CHEBI:58452"/>
        <dbReference type="EC" id="1.1.1.262"/>
    </reaction>
</comment>
<protein>
    <recommendedName>
        <fullName evidence="8">4-hydroxythreonine-4-phosphate dehydrogenase</fullName>
        <ecNumber evidence="8">1.1.1.262</ecNumber>
    </recommendedName>
    <alternativeName>
        <fullName evidence="8">4-(phosphohydroxy)-L-threonine dehydrogenase</fullName>
    </alternativeName>
</protein>
<keyword evidence="4 8" id="KW-0521">NADP</keyword>
<comment type="pathway">
    <text evidence="8">Cofactor biosynthesis; pyridoxine 5'-phosphate biosynthesis; pyridoxine 5'-phosphate from D-erythrose 4-phosphate: step 4/5.</text>
</comment>
<proteinExistence type="inferred from homology"/>
<dbReference type="GO" id="GO:0042823">
    <property type="term" value="P:pyridoxal phosphate biosynthetic process"/>
    <property type="evidence" value="ECO:0007669"/>
    <property type="project" value="UniProtKB-UniRule"/>
</dbReference>
<feature type="binding site" evidence="8">
    <location>
        <position position="305"/>
    </location>
    <ligand>
        <name>substrate</name>
    </ligand>
</feature>
<dbReference type="Gene3D" id="3.40.718.10">
    <property type="entry name" value="Isopropylmalate Dehydrogenase"/>
    <property type="match status" value="1"/>
</dbReference>
<comment type="subcellular location">
    <subcellularLocation>
        <location evidence="8">Cytoplasm</location>
    </subcellularLocation>
</comment>
<dbReference type="Pfam" id="PF04166">
    <property type="entry name" value="PdxA"/>
    <property type="match status" value="1"/>
</dbReference>
<feature type="binding site" evidence="8">
    <location>
        <position position="323"/>
    </location>
    <ligand>
        <name>substrate</name>
    </ligand>
</feature>
<dbReference type="GO" id="GO:0046872">
    <property type="term" value="F:metal ion binding"/>
    <property type="evidence" value="ECO:0007669"/>
    <property type="project" value="UniProtKB-UniRule"/>
</dbReference>
<comment type="subunit">
    <text evidence="8">Homodimer.</text>
</comment>
<dbReference type="PANTHER" id="PTHR30004:SF6">
    <property type="entry name" value="D-THREONATE 4-PHOSPHATE DEHYDROGENASE"/>
    <property type="match status" value="1"/>
</dbReference>
<evidence type="ECO:0000256" key="3">
    <source>
        <dbReference type="ARBA" id="ARBA00022723"/>
    </source>
</evidence>
<feature type="binding site" evidence="8">
    <location>
        <position position="151"/>
    </location>
    <ligand>
        <name>substrate</name>
    </ligand>
</feature>
<organism evidence="9 10">
    <name type="scientific">Limnofasciculus baicalensis BBK-W-15</name>
    <dbReference type="NCBI Taxonomy" id="2699891"/>
    <lineage>
        <taxon>Bacteria</taxon>
        <taxon>Bacillati</taxon>
        <taxon>Cyanobacteriota</taxon>
        <taxon>Cyanophyceae</taxon>
        <taxon>Coleofasciculales</taxon>
        <taxon>Coleofasciculaceae</taxon>
        <taxon>Limnofasciculus</taxon>
        <taxon>Limnofasciculus baicalensis</taxon>
    </lineage>
</organism>
<dbReference type="PANTHER" id="PTHR30004">
    <property type="entry name" value="4-HYDROXYTHREONINE-4-PHOSPHATE DEHYDROGENASE"/>
    <property type="match status" value="1"/>
</dbReference>
<comment type="caution">
    <text evidence="8">Lacks conserved residue(s) required for the propagation of feature annotation.</text>
</comment>
<feature type="binding site" evidence="8">
    <location>
        <position position="231"/>
    </location>
    <ligand>
        <name>a divalent metal cation</name>
        <dbReference type="ChEBI" id="CHEBI:60240"/>
        <note>ligand shared between dimeric partners</note>
    </ligand>
</feature>
<dbReference type="NCBIfam" id="TIGR00557">
    <property type="entry name" value="pdxA"/>
    <property type="match status" value="1"/>
</dbReference>
<sequence length="378" mass="41022">MRSEKTFFTKNLNQKQCCPRLAVTLGDPAGIGPEVVLKALADSEVTTNCDIVVIGSRSLLQGTYTHLRHILGNSYPLANPEQLSILDIKLDPLTESQITLGLGNAASGAASFAYLETAIARTIAGEFDGIVTAPIAKSLWQAAGYDYPGQTEVLAKYAGVEKFGMLFVARSPHTGWLLRTLLATTHIPLCQVSQTLSPQLMTAKLELLIECLRVDFGLLTPRIAISGLNPHSGEAGQLGREEQDWLIPWLEAERQKYPNLQLDGLVPPDTMWVRAGKAWYRDASIPNIPDAYLALYHDQGLIPVKLMAFDRAINTTIGLPFVRTSPDHGTAFDIAGKGIADATSMKAAIQLGMELVNQRGMRVDSSMVGESNLKISPV</sequence>
<dbReference type="GO" id="GO:0008615">
    <property type="term" value="P:pyridoxine biosynthetic process"/>
    <property type="evidence" value="ECO:0007669"/>
    <property type="project" value="UniProtKB-UniRule"/>
</dbReference>
<keyword evidence="7 8" id="KW-0664">Pyridoxine biosynthesis</keyword>
<gene>
    <name evidence="8 9" type="primary">pdxA</name>
    <name evidence="9" type="ORF">NJ959_09690</name>
</gene>
<dbReference type="EC" id="1.1.1.262" evidence="8"/>
<dbReference type="InterPro" id="IPR037510">
    <property type="entry name" value="PdxA"/>
</dbReference>
<evidence type="ECO:0000256" key="1">
    <source>
        <dbReference type="ARBA" id="ARBA00009464"/>
    </source>
</evidence>
<evidence type="ECO:0000313" key="10">
    <source>
        <dbReference type="Proteomes" id="UP001204953"/>
    </source>
</evidence>
<keyword evidence="10" id="KW-1185">Reference proteome</keyword>
<feature type="binding site" evidence="8">
    <location>
        <position position="186"/>
    </location>
    <ligand>
        <name>a divalent metal cation</name>
        <dbReference type="ChEBI" id="CHEBI:60240"/>
        <note>ligand shared between dimeric partners</note>
    </ligand>
</feature>
<dbReference type="InterPro" id="IPR005255">
    <property type="entry name" value="PdxA_fam"/>
</dbReference>
<feature type="binding site" evidence="8">
    <location>
        <position position="314"/>
    </location>
    <ligand>
        <name>substrate</name>
    </ligand>
</feature>
<dbReference type="GO" id="GO:0050570">
    <property type="term" value="F:4-hydroxythreonine-4-phosphate dehydrogenase activity"/>
    <property type="evidence" value="ECO:0007669"/>
    <property type="project" value="UniProtKB-UniRule"/>
</dbReference>
<evidence type="ECO:0000256" key="4">
    <source>
        <dbReference type="ARBA" id="ARBA00022857"/>
    </source>
</evidence>
<dbReference type="GO" id="GO:0051287">
    <property type="term" value="F:NAD binding"/>
    <property type="evidence" value="ECO:0007669"/>
    <property type="project" value="InterPro"/>
</dbReference>
<dbReference type="NCBIfam" id="NF002744">
    <property type="entry name" value="PRK02746.1"/>
    <property type="match status" value="1"/>
</dbReference>
<dbReference type="EMBL" id="JAMZMM010000072">
    <property type="protein sequence ID" value="MCP2728738.1"/>
    <property type="molecule type" value="Genomic_DNA"/>
</dbReference>
<comment type="similarity">
    <text evidence="1">Belongs to the PdxA family. PdxA2 subfamily.</text>
</comment>
<dbReference type="AlphaFoldDB" id="A0AAE3GRW8"/>
<comment type="caution">
    <text evidence="9">The sequence shown here is derived from an EMBL/GenBank/DDBJ whole genome shotgun (WGS) entry which is preliminary data.</text>
</comment>
<evidence type="ECO:0000256" key="2">
    <source>
        <dbReference type="ARBA" id="ARBA00022490"/>
    </source>
</evidence>
<comment type="miscellaneous">
    <text evidence="8">The active site is located at the dimer interface.</text>
</comment>
<comment type="cofactor">
    <cofactor evidence="8">
        <name>a divalent metal cation</name>
        <dbReference type="ChEBI" id="CHEBI:60240"/>
    </cofactor>
    <text evidence="8">Binds 1 divalent metal cation per subunit.</text>
</comment>
<dbReference type="HAMAP" id="MF_00536">
    <property type="entry name" value="PdxA"/>
    <property type="match status" value="1"/>
</dbReference>
<keyword evidence="3 8" id="KW-0479">Metal-binding</keyword>
<dbReference type="GO" id="GO:0005737">
    <property type="term" value="C:cytoplasm"/>
    <property type="evidence" value="ECO:0007669"/>
    <property type="project" value="UniProtKB-SubCell"/>
</dbReference>
<evidence type="ECO:0000256" key="7">
    <source>
        <dbReference type="ARBA" id="ARBA00023096"/>
    </source>
</evidence>
<evidence type="ECO:0000256" key="8">
    <source>
        <dbReference type="HAMAP-Rule" id="MF_00536"/>
    </source>
</evidence>
<keyword evidence="5 8" id="KW-0560">Oxidoreductase</keyword>
<keyword evidence="6 8" id="KW-0520">NAD</keyword>
<reference evidence="9" key="1">
    <citation type="submission" date="2022-06" db="EMBL/GenBank/DDBJ databases">
        <title>New cyanobacteria of genus Symplocastrum in benthos of Lake Baikal.</title>
        <authorList>
            <person name="Sorokovikova E."/>
            <person name="Tikhonova I."/>
            <person name="Krasnopeev A."/>
            <person name="Evseev P."/>
            <person name="Gladkikh A."/>
            <person name="Belykh O."/>
        </authorList>
    </citation>
    <scope>NUCLEOTIDE SEQUENCE</scope>
    <source>
        <strain evidence="9">BBK-W-15</strain>
    </source>
</reference>
<evidence type="ECO:0000313" key="9">
    <source>
        <dbReference type="EMBL" id="MCP2728738.1"/>
    </source>
</evidence>
<dbReference type="SUPFAM" id="SSF53659">
    <property type="entry name" value="Isocitrate/Isopropylmalate dehydrogenase-like"/>
    <property type="match status" value="1"/>
</dbReference>
<dbReference type="RefSeq" id="WP_254011533.1">
    <property type="nucleotide sequence ID" value="NZ_JAMZMM010000072.1"/>
</dbReference>